<evidence type="ECO:0000313" key="2">
    <source>
        <dbReference type="Proteomes" id="UP001209730"/>
    </source>
</evidence>
<name>A0AB35HUL8_MICTH</name>
<proteinExistence type="predicted"/>
<dbReference type="EMBL" id="JAPHQB010000003">
    <property type="protein sequence ID" value="MCX2800783.1"/>
    <property type="molecule type" value="Genomic_DNA"/>
</dbReference>
<accession>A0AB35HUL8</accession>
<dbReference type="RefSeq" id="WP_074900475.1">
    <property type="nucleotide sequence ID" value="NZ_FOKT01000001.1"/>
</dbReference>
<evidence type="ECO:0000313" key="1">
    <source>
        <dbReference type="EMBL" id="MCX2800783.1"/>
    </source>
</evidence>
<dbReference type="Proteomes" id="UP001209730">
    <property type="component" value="Unassembled WGS sequence"/>
</dbReference>
<protein>
    <submittedName>
        <fullName evidence="1">Uncharacterized protein</fullName>
    </submittedName>
</protein>
<organism evidence="1 2">
    <name type="scientific">Microbulbifer thermotolerans</name>
    <dbReference type="NCBI Taxonomy" id="252514"/>
    <lineage>
        <taxon>Bacteria</taxon>
        <taxon>Pseudomonadati</taxon>
        <taxon>Pseudomonadota</taxon>
        <taxon>Gammaproteobacteria</taxon>
        <taxon>Cellvibrionales</taxon>
        <taxon>Microbulbiferaceae</taxon>
        <taxon>Microbulbifer</taxon>
    </lineage>
</organism>
<gene>
    <name evidence="1" type="ORF">OQJ68_03195</name>
</gene>
<sequence>MQSGQSLKNFGRAAIRITVAGTVSRATGGKFANGAAYAAFMIAIKAGVNAYRDSVTDKFIENNVKHFDSMDTDAEETALPEETRKALYRIGRTNSGHRAFNTAIESGNSVNLYRYMDQGFNSFMTWDYEDGANDIIYTTDVQKWIEGNIQHAIPQRQLESSTLGSLLGHEFGHTSFGGSLEEIQATSIFENDYRRTYGMPLVDGYDKSAPSGVCLYEERC</sequence>
<comment type="caution">
    <text evidence="1">The sequence shown here is derived from an EMBL/GenBank/DDBJ whole genome shotgun (WGS) entry which is preliminary data.</text>
</comment>
<reference evidence="1" key="1">
    <citation type="submission" date="2022-11" db="EMBL/GenBank/DDBJ databases">
        <title>Chitin-degrading and fungicidal potential of chitinolytic bacterial strains from marine environment of the Pacific Ocean regions.</title>
        <authorList>
            <person name="Pentekhina I."/>
            <person name="Nedashkovskaya O."/>
            <person name="Seitkalieva A."/>
            <person name="Podvolotskaya A."/>
            <person name="Tekutyeva L."/>
            <person name="Balabanova L."/>
        </authorList>
    </citation>
    <scope>NUCLEOTIDE SEQUENCE</scope>
    <source>
        <strain evidence="1">KMM 6838</strain>
    </source>
</reference>
<dbReference type="AlphaFoldDB" id="A0AB35HUL8"/>